<feature type="region of interest" description="Disordered" evidence="1">
    <location>
        <begin position="520"/>
        <end position="539"/>
    </location>
</feature>
<dbReference type="EMBL" id="CP092886">
    <property type="protein sequence ID" value="UYV84730.1"/>
    <property type="molecule type" value="Genomic_DNA"/>
</dbReference>
<reference evidence="3 4" key="1">
    <citation type="submission" date="2022-03" db="EMBL/GenBank/DDBJ databases">
        <title>A chromosomal length assembly of Cordylochernes scorpioides.</title>
        <authorList>
            <person name="Zeh D."/>
            <person name="Zeh J."/>
        </authorList>
    </citation>
    <scope>NUCLEOTIDE SEQUENCE [LARGE SCALE GENOMIC DNA]</scope>
    <source>
        <strain evidence="3">IN4F17</strain>
        <tissue evidence="3">Whole Body</tissue>
    </source>
</reference>
<protein>
    <submittedName>
        <fullName evidence="3">PDC2</fullName>
    </submittedName>
</protein>
<evidence type="ECO:0000313" key="3">
    <source>
        <dbReference type="EMBL" id="UYV84730.1"/>
    </source>
</evidence>
<dbReference type="Proteomes" id="UP001235939">
    <property type="component" value="Chromosome X"/>
</dbReference>
<evidence type="ECO:0000259" key="2">
    <source>
        <dbReference type="Pfam" id="PF03184"/>
    </source>
</evidence>
<dbReference type="InterPro" id="IPR004875">
    <property type="entry name" value="DDE_SF_endonuclease_dom"/>
</dbReference>
<sequence length="744" mass="83140">MTASLQPLDSGIIKSFKAQYRKLQLQKMVELADAHLPTELRLDYAVRYCKMAWDSVSPDSISNCWNHTGIRFTSTAAVEPLNYGNLLDRIRDIFAITPENLMTERDWLQDSTAVSKPRLPAKMTMPYSRYDAKPLFAPQEKGRKGTRDKVPNTSMESLAEAPHIHRCVEAATLNLGSPRVGCGSSASTPDTWLPQRRRRSLHLFEAAAEILEMNHRILQPVLKTLRVMGDCRFLRPPELLAPTRWLGWRIGELTGPPPNITIATRGALADAAALGSFCSRLVTQNARGRHRVASLADEIVVRGTTTAFQRLTTRTARRMLERPRLAALPITQLLARSLSHVSIPISISWSTLRRCAYSGHNSDVAVRLALHALPNPAHPASAQESCIACGSGDLSLAHRYWSCRRIRLVIVEAFTIIQRPPDLQSWIFGHDLEDDALAIMASAKTRIYKHFLGLEMQGPAADGGHANFCRNWADYPEQEDQLIGRQDVIFTKVGGSKKRRHDPDHAKSGAKKGCVQAPGMLLNSSRPRATPRPSKVHECQTTRQKQATFRERSAAGQADQCVYLEFCPDFTQEQYLRALEAKLGKGIVYQLTKMEGHILAGLSSVQLADKLIEEGLDIEDATLRAFSLRKRAERIVLGNVLFFVENADLVAALRPYGQVTSMIQKMMQLEDSCWAYARRKAFITLRDGVKLSQIPARLEVKSMGMVTHVYVTYGIKCSLCHKQEHKCANCPCKSGLQEDKLVLH</sequence>
<feature type="domain" description="DDE-1" evidence="2">
    <location>
        <begin position="3"/>
        <end position="65"/>
    </location>
</feature>
<feature type="non-terminal residue" evidence="3">
    <location>
        <position position="744"/>
    </location>
</feature>
<name>A0ABY6LU07_9ARAC</name>
<dbReference type="Pfam" id="PF03184">
    <property type="entry name" value="DDE_1"/>
    <property type="match status" value="1"/>
</dbReference>
<proteinExistence type="predicted"/>
<organism evidence="3 4">
    <name type="scientific">Cordylochernes scorpioides</name>
    <dbReference type="NCBI Taxonomy" id="51811"/>
    <lineage>
        <taxon>Eukaryota</taxon>
        <taxon>Metazoa</taxon>
        <taxon>Ecdysozoa</taxon>
        <taxon>Arthropoda</taxon>
        <taxon>Chelicerata</taxon>
        <taxon>Arachnida</taxon>
        <taxon>Pseudoscorpiones</taxon>
        <taxon>Cheliferoidea</taxon>
        <taxon>Chernetidae</taxon>
        <taxon>Cordylochernes</taxon>
    </lineage>
</organism>
<evidence type="ECO:0000256" key="1">
    <source>
        <dbReference type="SAM" id="MobiDB-lite"/>
    </source>
</evidence>
<evidence type="ECO:0000313" key="4">
    <source>
        <dbReference type="Proteomes" id="UP001235939"/>
    </source>
</evidence>
<accession>A0ABY6LU07</accession>
<keyword evidence="4" id="KW-1185">Reference proteome</keyword>
<gene>
    <name evidence="3" type="ORF">LAZ67_X003239</name>
</gene>